<reference evidence="2" key="1">
    <citation type="submission" date="2011-12" db="EMBL/GenBank/DDBJ databases">
        <title>Complete genome sequence of Streptomyces cattleya strain DSM 46488.</title>
        <authorList>
            <person name="Ou H.-Y."/>
            <person name="Li P."/>
            <person name="Zhao C."/>
            <person name="O'Hagan D."/>
            <person name="Deng Z."/>
        </authorList>
    </citation>
    <scope>NUCLEOTIDE SEQUENCE [LARGE SCALE GENOMIC DNA]</scope>
    <source>
        <strain evidence="2">ATCC 35852 / DSM 46488 / JCM 4925 / NBRC 14057 / NRRL 8057</strain>
        <plasmid evidence="2">Plasmid pSCATT</plasmid>
    </source>
</reference>
<organism evidence="1 2">
    <name type="scientific">Streptantibioticus cattleyicolor (strain ATCC 35852 / DSM 46488 / JCM 4925 / NBRC 14057 / NRRL 8057)</name>
    <name type="common">Streptomyces cattleya</name>
    <dbReference type="NCBI Taxonomy" id="1003195"/>
    <lineage>
        <taxon>Bacteria</taxon>
        <taxon>Bacillati</taxon>
        <taxon>Actinomycetota</taxon>
        <taxon>Actinomycetes</taxon>
        <taxon>Kitasatosporales</taxon>
        <taxon>Streptomycetaceae</taxon>
        <taxon>Streptantibioticus</taxon>
    </lineage>
</organism>
<evidence type="ECO:0000313" key="2">
    <source>
        <dbReference type="Proteomes" id="UP000007842"/>
    </source>
</evidence>
<dbReference type="PATRIC" id="fig|1003195.29.peg.6032"/>
<name>G8XEX6_STREN</name>
<dbReference type="AlphaFoldDB" id="G8XEX6"/>
<dbReference type="KEGG" id="scy:SCATT_p02330"/>
<proteinExistence type="predicted"/>
<keyword evidence="1" id="KW-0614">Plasmid</keyword>
<accession>G8XEX6</accession>
<keyword evidence="2" id="KW-1185">Reference proteome</keyword>
<evidence type="ECO:0000313" key="1">
    <source>
        <dbReference type="EMBL" id="AEW98426.1"/>
    </source>
</evidence>
<dbReference type="EMBL" id="CP003229">
    <property type="protein sequence ID" value="AEW98426.1"/>
    <property type="molecule type" value="Genomic_DNA"/>
</dbReference>
<dbReference type="Proteomes" id="UP000007842">
    <property type="component" value="Plasmid pSCATT"/>
</dbReference>
<geneLocation type="plasmid" evidence="1 2">
    <name>pSCATT</name>
</geneLocation>
<dbReference type="HOGENOM" id="CLU_3317507_0_0_11"/>
<protein>
    <submittedName>
        <fullName evidence="1">Uncharacterized protein</fullName>
    </submittedName>
</protein>
<sequence>MIPGGNCPVSIVAFPSSPGPRASFVHDAVLDVDGGRNAT</sequence>
<gene>
    <name evidence="1" type="ordered locus">SCATT_p02330</name>
</gene>